<reference evidence="4" key="1">
    <citation type="submission" date="2025-08" db="UniProtKB">
        <authorList>
            <consortium name="Ensembl"/>
        </authorList>
    </citation>
    <scope>IDENTIFICATION</scope>
</reference>
<keyword evidence="5" id="KW-1185">Reference proteome</keyword>
<feature type="domain" description="Arrestin C-terminal-like" evidence="3">
    <location>
        <begin position="285"/>
        <end position="416"/>
    </location>
</feature>
<dbReference type="InterPro" id="IPR050357">
    <property type="entry name" value="Arrestin_domain-protein"/>
</dbReference>
<dbReference type="SMART" id="SM01017">
    <property type="entry name" value="Arrestin_C"/>
    <property type="match status" value="1"/>
</dbReference>
<dbReference type="AlphaFoldDB" id="A0A9J8ABN3"/>
<name>A0A9J8ABN3_CYPCA</name>
<evidence type="ECO:0000256" key="2">
    <source>
        <dbReference type="SAM" id="MobiDB-lite"/>
    </source>
</evidence>
<dbReference type="InterPro" id="IPR011021">
    <property type="entry name" value="Arrestin-like_N"/>
</dbReference>
<dbReference type="Ensembl" id="ENSCCRT00000151671.1">
    <property type="protein sequence ID" value="ENSCCRP00000140016.1"/>
    <property type="gene ID" value="ENSCCRG00000074714.1"/>
</dbReference>
<feature type="region of interest" description="Disordered" evidence="2">
    <location>
        <begin position="468"/>
        <end position="504"/>
    </location>
</feature>
<evidence type="ECO:0000313" key="5">
    <source>
        <dbReference type="Proteomes" id="UP001108240"/>
    </source>
</evidence>
<dbReference type="GO" id="GO:0005886">
    <property type="term" value="C:plasma membrane"/>
    <property type="evidence" value="ECO:0007669"/>
    <property type="project" value="TreeGrafter"/>
</dbReference>
<dbReference type="Gene3D" id="2.60.40.640">
    <property type="match status" value="3"/>
</dbReference>
<evidence type="ECO:0000256" key="1">
    <source>
        <dbReference type="ARBA" id="ARBA00005298"/>
    </source>
</evidence>
<evidence type="ECO:0000313" key="4">
    <source>
        <dbReference type="Ensembl" id="ENSCCRP00000140016.1"/>
    </source>
</evidence>
<feature type="compositionally biased region" description="Polar residues" evidence="2">
    <location>
        <begin position="491"/>
        <end position="504"/>
    </location>
</feature>
<dbReference type="GO" id="GO:0005737">
    <property type="term" value="C:cytoplasm"/>
    <property type="evidence" value="ECO:0007669"/>
    <property type="project" value="TreeGrafter"/>
</dbReference>
<dbReference type="PANTHER" id="PTHR11188:SF135">
    <property type="entry name" value="ARRESTIN DOMAIN CONTAINING 3-LIKE-RELATED"/>
    <property type="match status" value="1"/>
</dbReference>
<dbReference type="GO" id="GO:0015031">
    <property type="term" value="P:protein transport"/>
    <property type="evidence" value="ECO:0007669"/>
    <property type="project" value="TreeGrafter"/>
</dbReference>
<protein>
    <recommendedName>
        <fullName evidence="3">Arrestin C-terminal-like domain-containing protein</fullName>
    </recommendedName>
</protein>
<dbReference type="PANTHER" id="PTHR11188">
    <property type="entry name" value="ARRESTIN DOMAIN CONTAINING PROTEIN"/>
    <property type="match status" value="1"/>
</dbReference>
<dbReference type="Pfam" id="PF00339">
    <property type="entry name" value="Arrestin_N"/>
    <property type="match status" value="1"/>
</dbReference>
<dbReference type="InterPro" id="IPR014756">
    <property type="entry name" value="Ig_E-set"/>
</dbReference>
<dbReference type="Pfam" id="PF02752">
    <property type="entry name" value="Arrestin_C"/>
    <property type="match status" value="1"/>
</dbReference>
<proteinExistence type="inferred from homology"/>
<evidence type="ECO:0000259" key="3">
    <source>
        <dbReference type="SMART" id="SM01017"/>
    </source>
</evidence>
<dbReference type="InterPro" id="IPR011022">
    <property type="entry name" value="Arrestin_C-like"/>
</dbReference>
<sequence length="504" mass="57010">MSRSIKKLSLQYNQINESNTFSSGDIVEGRVVLEVIKEIKVNSLFVKLTGDAHVSWTEGSGDDETTYSDHERYFKLKQYFIQESLKKGESEKNTTLVDGETYGPVIMQESHVFPFRFQLPQHGDIVEGRVVLEVTKEIKVDSFFVKLTGDAHVSWTEGSGDDEKTYSDHERYFKLKQYFIQESLKKGESEKNTTLVDGETYGPVIMPGSHVFPFRFQLPQQNMPPSFKGFRGWVKYVLTVNLSRPWKSTSSTHTELNFVLRNDGTSDHLLQPQSGTQDKKMKLFGSGKMSMNVTAEKTGYMQGETIKVFVDIDNSSSRDVKLKYSLRQQQTFIAGRRTKRAYKDIVKETRDRIPSGEKSKFIVDMTLPHDLNVTIENCRILKVQYELKVYLDVSFASDPEVKFPVVILPAEQQCPPWQGPPGGFQPYPPPQPNLVPYPGELPPPPAGLYPNLYDPTVLPYPEAAAGVYPNPNPHAIQPGFQPAPSAPVYDPNQSTKESTPNMPY</sequence>
<dbReference type="Proteomes" id="UP001108240">
    <property type="component" value="Unplaced"/>
</dbReference>
<accession>A0A9J8ABN3</accession>
<reference evidence="4" key="2">
    <citation type="submission" date="2025-09" db="UniProtKB">
        <authorList>
            <consortium name="Ensembl"/>
        </authorList>
    </citation>
    <scope>IDENTIFICATION</scope>
</reference>
<dbReference type="GeneTree" id="ENSGT00940000164012"/>
<dbReference type="InterPro" id="IPR014752">
    <property type="entry name" value="Arrestin-like_C"/>
</dbReference>
<dbReference type="SUPFAM" id="SSF81296">
    <property type="entry name" value="E set domains"/>
    <property type="match status" value="3"/>
</dbReference>
<comment type="similarity">
    <text evidence="1">Belongs to the arrestin family.</text>
</comment>
<organism evidence="4 5">
    <name type="scientific">Cyprinus carpio carpio</name>
    <dbReference type="NCBI Taxonomy" id="630221"/>
    <lineage>
        <taxon>Eukaryota</taxon>
        <taxon>Metazoa</taxon>
        <taxon>Chordata</taxon>
        <taxon>Craniata</taxon>
        <taxon>Vertebrata</taxon>
        <taxon>Euteleostomi</taxon>
        <taxon>Actinopterygii</taxon>
        <taxon>Neopterygii</taxon>
        <taxon>Teleostei</taxon>
        <taxon>Ostariophysi</taxon>
        <taxon>Cypriniformes</taxon>
        <taxon>Cyprinidae</taxon>
        <taxon>Cyprininae</taxon>
        <taxon>Cyprinus</taxon>
    </lineage>
</organism>
<dbReference type="GO" id="GO:0007399">
    <property type="term" value="P:nervous system development"/>
    <property type="evidence" value="ECO:0007669"/>
    <property type="project" value="UniProtKB-ARBA"/>
</dbReference>